<evidence type="ECO:0000313" key="7">
    <source>
        <dbReference type="EMBL" id="EXB81221.1"/>
    </source>
</evidence>
<dbReference type="STRING" id="981085.W9RJX6"/>
<comment type="subcellular location">
    <subcellularLocation>
        <location evidence="1">Nucleus</location>
    </subcellularLocation>
</comment>
<dbReference type="InterPro" id="IPR003340">
    <property type="entry name" value="B3_DNA-bd"/>
</dbReference>
<dbReference type="CDD" id="cd10017">
    <property type="entry name" value="B3_DNA"/>
    <property type="match status" value="1"/>
</dbReference>
<dbReference type="InterPro" id="IPR044800">
    <property type="entry name" value="LEC2-like"/>
</dbReference>
<evidence type="ECO:0000259" key="6">
    <source>
        <dbReference type="PROSITE" id="PS50863"/>
    </source>
</evidence>
<dbReference type="Pfam" id="PF02362">
    <property type="entry name" value="B3"/>
    <property type="match status" value="1"/>
</dbReference>
<organism evidence="7 8">
    <name type="scientific">Morus notabilis</name>
    <dbReference type="NCBI Taxonomy" id="981085"/>
    <lineage>
        <taxon>Eukaryota</taxon>
        <taxon>Viridiplantae</taxon>
        <taxon>Streptophyta</taxon>
        <taxon>Embryophyta</taxon>
        <taxon>Tracheophyta</taxon>
        <taxon>Spermatophyta</taxon>
        <taxon>Magnoliopsida</taxon>
        <taxon>eudicotyledons</taxon>
        <taxon>Gunneridae</taxon>
        <taxon>Pentapetalae</taxon>
        <taxon>rosids</taxon>
        <taxon>fabids</taxon>
        <taxon>Rosales</taxon>
        <taxon>Moraceae</taxon>
        <taxon>Moreae</taxon>
        <taxon>Morus</taxon>
    </lineage>
</organism>
<accession>W9RJX6</accession>
<dbReference type="AlphaFoldDB" id="W9RJX6"/>
<dbReference type="eggNOG" id="ENOG502QPW6">
    <property type="taxonomic scope" value="Eukaryota"/>
</dbReference>
<dbReference type="PANTHER" id="PTHR31140:SF73">
    <property type="entry name" value="B3 DOMAIN-CONTAINING TRANSCRIPTION FACTOR FUS3"/>
    <property type="match status" value="1"/>
</dbReference>
<dbReference type="InterPro" id="IPR015300">
    <property type="entry name" value="DNA-bd_pseudobarrel_sf"/>
</dbReference>
<keyword evidence="3" id="KW-0238">DNA-binding</keyword>
<evidence type="ECO:0000256" key="2">
    <source>
        <dbReference type="ARBA" id="ARBA00023015"/>
    </source>
</evidence>
<sequence length="338" mass="37879">MANQEVIDWEMLMSTEEAVLSDHIISAPLGVGVDVQVQENIVINNNNHDYDYLINLDDDEDRVVAVDLDRPSEEINNGTLIPSRVGRGRSYSRNARVKSNLVCQPRTPRVPIVAPPSPPPRVINPSMIRFLFKKQLHNSDVSAAGRIVIPKKVAELHLPALEAKEGTWLHLDDMDLFQVWPLKFRYWPNNNSRMYVFENTKDFVSAHGLEVDDFVMVYKDDETGSYVIRGKKSVVRPVMDIINAAVHNINSTTNLQNANNVIINKPAVNIEYGGNYWPLNYNGDGNNININNNLYGNPIIVDQFNGGSALSQPSGFGQVPVDQQFPTLGFDNFPQLLG</sequence>
<name>W9RJX6_9ROSA</name>
<dbReference type="GO" id="GO:0003677">
    <property type="term" value="F:DNA binding"/>
    <property type="evidence" value="ECO:0007669"/>
    <property type="project" value="UniProtKB-KW"/>
</dbReference>
<dbReference type="Gene3D" id="2.40.330.10">
    <property type="entry name" value="DNA-binding pseudobarrel domain"/>
    <property type="match status" value="1"/>
</dbReference>
<keyword evidence="4" id="KW-0804">Transcription</keyword>
<dbReference type="Proteomes" id="UP000030645">
    <property type="component" value="Unassembled WGS sequence"/>
</dbReference>
<feature type="domain" description="TF-B3" evidence="6">
    <location>
        <begin position="132"/>
        <end position="234"/>
    </location>
</feature>
<dbReference type="PANTHER" id="PTHR31140">
    <property type="entry name" value="B3 DOMAIN-CONTAINING TRANSCRIPTION FACTOR ABI3"/>
    <property type="match status" value="1"/>
</dbReference>
<dbReference type="PROSITE" id="PS50863">
    <property type="entry name" value="B3"/>
    <property type="match status" value="1"/>
</dbReference>
<dbReference type="EMBL" id="KE344834">
    <property type="protein sequence ID" value="EXB81221.1"/>
    <property type="molecule type" value="Genomic_DNA"/>
</dbReference>
<evidence type="ECO:0000256" key="4">
    <source>
        <dbReference type="ARBA" id="ARBA00023163"/>
    </source>
</evidence>
<keyword evidence="2" id="KW-0805">Transcription regulation</keyword>
<evidence type="ECO:0000313" key="8">
    <source>
        <dbReference type="Proteomes" id="UP000030645"/>
    </source>
</evidence>
<dbReference type="GO" id="GO:0003700">
    <property type="term" value="F:DNA-binding transcription factor activity"/>
    <property type="evidence" value="ECO:0007669"/>
    <property type="project" value="InterPro"/>
</dbReference>
<dbReference type="SUPFAM" id="SSF101936">
    <property type="entry name" value="DNA-binding pseudobarrel domain"/>
    <property type="match status" value="1"/>
</dbReference>
<evidence type="ECO:0000256" key="3">
    <source>
        <dbReference type="ARBA" id="ARBA00023125"/>
    </source>
</evidence>
<evidence type="ECO:0000256" key="1">
    <source>
        <dbReference type="ARBA" id="ARBA00004123"/>
    </source>
</evidence>
<proteinExistence type="predicted"/>
<evidence type="ECO:0000256" key="5">
    <source>
        <dbReference type="ARBA" id="ARBA00023242"/>
    </source>
</evidence>
<reference evidence="8" key="1">
    <citation type="submission" date="2013-01" db="EMBL/GenBank/DDBJ databases">
        <title>Draft Genome Sequence of a Mulberry Tree, Morus notabilis C.K. Schneid.</title>
        <authorList>
            <person name="He N."/>
            <person name="Zhao S."/>
        </authorList>
    </citation>
    <scope>NUCLEOTIDE SEQUENCE</scope>
</reference>
<dbReference type="GO" id="GO:0005634">
    <property type="term" value="C:nucleus"/>
    <property type="evidence" value="ECO:0007669"/>
    <property type="project" value="UniProtKB-SubCell"/>
</dbReference>
<keyword evidence="5" id="KW-0539">Nucleus</keyword>
<gene>
    <name evidence="7" type="ORF">L484_013162</name>
</gene>
<keyword evidence="8" id="KW-1185">Reference proteome</keyword>
<dbReference type="SMART" id="SM01019">
    <property type="entry name" value="B3"/>
    <property type="match status" value="1"/>
</dbReference>
<protein>
    <submittedName>
        <fullName evidence="7">B3 domain-containing transcription factor FUS3</fullName>
    </submittedName>
</protein>